<name>A0AB39QQB9_9ACTN</name>
<accession>A0AB39QQB9</accession>
<dbReference type="RefSeq" id="WP_369223673.1">
    <property type="nucleotide sequence ID" value="NZ_CP163441.1"/>
</dbReference>
<sequence length="106" mass="12012">MPRWAIVKASGEAEAFRYNIHKELEGTEAQALAVMLRIVDTCAEAFTEAGRRRARRRVFRVSERSYVVRVESRWSNYEAHFTLAELIADTHDDDLPSSASGSTQVP</sequence>
<evidence type="ECO:0000313" key="1">
    <source>
        <dbReference type="EMBL" id="XDQ44866.1"/>
    </source>
</evidence>
<dbReference type="AlphaFoldDB" id="A0AB39QQB9"/>
<dbReference type="EMBL" id="CP163441">
    <property type="protein sequence ID" value="XDQ44866.1"/>
    <property type="molecule type" value="Genomic_DNA"/>
</dbReference>
<organism evidence="1">
    <name type="scientific">Streptomyces sp. R39</name>
    <dbReference type="NCBI Taxonomy" id="3238631"/>
    <lineage>
        <taxon>Bacteria</taxon>
        <taxon>Bacillati</taxon>
        <taxon>Actinomycetota</taxon>
        <taxon>Actinomycetes</taxon>
        <taxon>Kitasatosporales</taxon>
        <taxon>Streptomycetaceae</taxon>
        <taxon>Streptomyces</taxon>
    </lineage>
</organism>
<reference evidence="1" key="1">
    <citation type="submission" date="2024-07" db="EMBL/GenBank/DDBJ databases">
        <authorList>
            <person name="Yu S.T."/>
        </authorList>
    </citation>
    <scope>NUCLEOTIDE SEQUENCE</scope>
    <source>
        <strain evidence="1">R39</strain>
    </source>
</reference>
<protein>
    <submittedName>
        <fullName evidence="1">Uncharacterized protein</fullName>
    </submittedName>
</protein>
<proteinExistence type="predicted"/>
<gene>
    <name evidence="1" type="ORF">AB5J52_22845</name>
</gene>